<dbReference type="Pfam" id="PF14362">
    <property type="entry name" value="DUF4407"/>
    <property type="match status" value="1"/>
</dbReference>
<feature type="transmembrane region" description="Helical" evidence="2">
    <location>
        <begin position="271"/>
        <end position="293"/>
    </location>
</feature>
<dbReference type="AlphaFoldDB" id="A0A0H4PLW5"/>
<dbReference type="STRING" id="320787.CA2015_4726"/>
<organism evidence="3 4">
    <name type="scientific">Cyclobacterium amurskyense</name>
    <dbReference type="NCBI Taxonomy" id="320787"/>
    <lineage>
        <taxon>Bacteria</taxon>
        <taxon>Pseudomonadati</taxon>
        <taxon>Bacteroidota</taxon>
        <taxon>Cytophagia</taxon>
        <taxon>Cytophagales</taxon>
        <taxon>Cyclobacteriaceae</taxon>
        <taxon>Cyclobacterium</taxon>
    </lineage>
</organism>
<sequence>MNKLERFLVFCSGAYQPLVKRCPGSIHQFIGIGGTVLFTAVFAGLSVGYALFTVFESIFAVLAVGIVWMLMIFNLDRYIVSTLKKREKFLSEFKQAIPRLLLAVLIALVIAKPLELKIFEKEINRELDRQRLATISDSKDEIKAGYPELLDLEAQIDELNAEIKEKEAFRNQKQIEYDNERFGVKTSETTGRAGIGINAEKKERQLDQAQQDLEYTQSLNRKKIDDLVKQKYELNEKMAGELDYQMVSLDANNGLAARIQALDSLTNANNAVYWANILIMALFIMIEMAPILVKLMAKRGPYDHLLELYEAGVILSADEQWYKKSRESELRKDVFDEIQPERKAARKAFDLSLLERE</sequence>
<keyword evidence="2" id="KW-0472">Membrane</keyword>
<keyword evidence="2" id="KW-0812">Transmembrane</keyword>
<feature type="transmembrane region" description="Helical" evidence="2">
    <location>
        <begin position="29"/>
        <end position="52"/>
    </location>
</feature>
<feature type="coiled-coil region" evidence="1">
    <location>
        <begin position="149"/>
        <end position="219"/>
    </location>
</feature>
<dbReference type="EMBL" id="CP012040">
    <property type="protein sequence ID" value="AKP54053.1"/>
    <property type="molecule type" value="Genomic_DNA"/>
</dbReference>
<dbReference type="RefSeq" id="WP_048644082.1">
    <property type="nucleotide sequence ID" value="NZ_CAXBGM010000057.1"/>
</dbReference>
<evidence type="ECO:0000313" key="3">
    <source>
        <dbReference type="EMBL" id="AKP54053.1"/>
    </source>
</evidence>
<name>A0A0H4PLW5_9BACT</name>
<dbReference type="KEGG" id="camu:CA2015_4726"/>
<keyword evidence="2" id="KW-1133">Transmembrane helix</keyword>
<keyword evidence="4" id="KW-1185">Reference proteome</keyword>
<protein>
    <recommendedName>
        <fullName evidence="5">DUF4407 domain-containing protein</fullName>
    </recommendedName>
</protein>
<feature type="transmembrane region" description="Helical" evidence="2">
    <location>
        <begin position="96"/>
        <end position="114"/>
    </location>
</feature>
<proteinExistence type="predicted"/>
<accession>A0A0H4PLW5</accession>
<dbReference type="OrthoDB" id="594406at2"/>
<keyword evidence="1" id="KW-0175">Coiled coil</keyword>
<dbReference type="InterPro" id="IPR025519">
    <property type="entry name" value="DUF4407"/>
</dbReference>
<dbReference type="PATRIC" id="fig|320787.5.peg.5172"/>
<feature type="transmembrane region" description="Helical" evidence="2">
    <location>
        <begin position="58"/>
        <end position="75"/>
    </location>
</feature>
<evidence type="ECO:0000256" key="1">
    <source>
        <dbReference type="SAM" id="Coils"/>
    </source>
</evidence>
<dbReference type="Proteomes" id="UP000036520">
    <property type="component" value="Chromosome"/>
</dbReference>
<evidence type="ECO:0000313" key="4">
    <source>
        <dbReference type="Proteomes" id="UP000036520"/>
    </source>
</evidence>
<evidence type="ECO:0008006" key="5">
    <source>
        <dbReference type="Google" id="ProtNLM"/>
    </source>
</evidence>
<reference evidence="3 4" key="1">
    <citation type="submission" date="2015-07" db="EMBL/GenBank/DDBJ databases">
        <authorList>
            <person name="Kim K.M."/>
        </authorList>
    </citation>
    <scope>NUCLEOTIDE SEQUENCE [LARGE SCALE GENOMIC DNA]</scope>
    <source>
        <strain evidence="3 4">KCTC 12363</strain>
    </source>
</reference>
<gene>
    <name evidence="3" type="ORF">CA2015_4726</name>
</gene>
<evidence type="ECO:0000256" key="2">
    <source>
        <dbReference type="SAM" id="Phobius"/>
    </source>
</evidence>